<keyword evidence="8" id="KW-0966">Cell projection</keyword>
<dbReference type="Gene3D" id="3.40.30.60">
    <property type="entry name" value="FHIPEP family, domain 1"/>
    <property type="match status" value="1"/>
</dbReference>
<dbReference type="PANTHER" id="PTHR30161">
    <property type="entry name" value="FLAGELLAR EXPORT PROTEIN, MEMBRANE FLHA SUBUNIT-RELATED"/>
    <property type="match status" value="1"/>
</dbReference>
<keyword evidence="8" id="KW-0282">Flagellum</keyword>
<keyword evidence="5 7" id="KW-1133">Transmembrane helix</keyword>
<evidence type="ECO:0000256" key="7">
    <source>
        <dbReference type="RuleBase" id="RU364093"/>
    </source>
</evidence>
<comment type="function">
    <text evidence="7">Required for formation of the rod structure of the flagellar apparatus. Together with FliI and FliH, may constitute the export apparatus of flagellin.</text>
</comment>
<dbReference type="InterPro" id="IPR042194">
    <property type="entry name" value="FHIPEP_1"/>
</dbReference>
<feature type="transmembrane region" description="Helical" evidence="7">
    <location>
        <begin position="289"/>
        <end position="318"/>
    </location>
</feature>
<feature type="transmembrane region" description="Helical" evidence="7">
    <location>
        <begin position="16"/>
        <end position="37"/>
    </location>
</feature>
<dbReference type="InterPro" id="IPR042193">
    <property type="entry name" value="FHIPEP_3"/>
</dbReference>
<dbReference type="PIRSF" id="PIRSF005419">
    <property type="entry name" value="FlhA"/>
    <property type="match status" value="1"/>
</dbReference>
<keyword evidence="3 7" id="KW-1003">Cell membrane</keyword>
<name>A0ABY6Q6D2_9GAMM</name>
<proteinExistence type="inferred from homology"/>
<keyword evidence="7" id="KW-1006">Bacterial flagellum protein export</keyword>
<feature type="transmembrane region" description="Helical" evidence="7">
    <location>
        <begin position="207"/>
        <end position="228"/>
    </location>
</feature>
<dbReference type="NCBIfam" id="TIGR01398">
    <property type="entry name" value="FlhA"/>
    <property type="match status" value="1"/>
</dbReference>
<feature type="transmembrane region" description="Helical" evidence="7">
    <location>
        <begin position="75"/>
        <end position="95"/>
    </location>
</feature>
<keyword evidence="7" id="KW-1005">Bacterial flagellum biogenesis</keyword>
<dbReference type="Proteomes" id="UP001317963">
    <property type="component" value="Chromosome"/>
</dbReference>
<keyword evidence="4 7" id="KW-0812">Transmembrane</keyword>
<comment type="similarity">
    <text evidence="2 7">Belongs to the FHIPEP (flagella/HR/invasion proteins export pore) family.</text>
</comment>
<dbReference type="EMBL" id="CP036501">
    <property type="protein sequence ID" value="UZP73816.1"/>
    <property type="molecule type" value="Genomic_DNA"/>
</dbReference>
<dbReference type="Gene3D" id="1.10.8.540">
    <property type="entry name" value="FHIPEP family, domain 3"/>
    <property type="match status" value="1"/>
</dbReference>
<keyword evidence="9" id="KW-1185">Reference proteome</keyword>
<evidence type="ECO:0000313" key="9">
    <source>
        <dbReference type="Proteomes" id="UP001317963"/>
    </source>
</evidence>
<evidence type="ECO:0000313" key="8">
    <source>
        <dbReference type="EMBL" id="UZP73816.1"/>
    </source>
</evidence>
<keyword evidence="7" id="KW-0653">Protein transport</keyword>
<sequence>MATNTLVLNSPPGGNFLSGLGAPAIMLMMLAMIVLPLPPMALDLLFTVSIALSIMVLMASVYATRPLDFGVFPTVLLLATLMRLALNVASTRVVLINGHTGTGSAGRVIEAFGEFVVGGSYAVGLVLFTILVVINFVVVTKGATRVSEVTARFTLDAMPGKQMAIDADLNAGLISQDAALERRERVTRESDFYGAMDGASKFVRGDAVAGILILFINILGGFAIGTLQHGLDASTAAQNYVLLTIGDGLVAQIPSMLLSTATAIIVTRVSGEQDMSAEVSKQLTDNPKVLYVASGIIGAMGLVPGMPNLVFLSIATLLGVAGYLRTQEGIQPEVIEAAPEPDAKPKSNELSWDDVSNLDQIGLEVGYRLIPLVDAGQGGDLLSRIKGVRKKLSQELGFLVDSVHIRDNLDLGPNKYRISIHGVSMGEGEVIPDRELAINPGQVFGNVDGIATKDPTFGLDALWISPSQRDAAQTAGYTVVDSSTVIATHLSQLLKNNAAKLVGQDDVQQLLERLKQSAPKLVENLVPGTMSLADVTRVVHNLLDEGVPIRDMRTIAETLSIHRGLENNPDELTAQVRVALGPSIFQSVTGMAAELPVMVLDPQLEQMMSSAVQSNQGVIEPNLLDTMVKGIGEAAGKMEAEGASPVLLVSGIIRGFLSKLLRGRMSNFYILAYEEIPGDKNIRVVTTVGGQN</sequence>
<feature type="transmembrane region" description="Helical" evidence="7">
    <location>
        <begin position="240"/>
        <end position="269"/>
    </location>
</feature>
<evidence type="ECO:0000256" key="3">
    <source>
        <dbReference type="ARBA" id="ARBA00022475"/>
    </source>
</evidence>
<keyword evidence="8" id="KW-0969">Cilium</keyword>
<dbReference type="PRINTS" id="PR00949">
    <property type="entry name" value="TYPE3IMAPROT"/>
</dbReference>
<comment type="subcellular location">
    <subcellularLocation>
        <location evidence="1 7">Cell membrane</location>
        <topology evidence="1 7">Multi-pass membrane protein</topology>
    </subcellularLocation>
</comment>
<dbReference type="RefSeq" id="WP_279242612.1">
    <property type="nucleotide sequence ID" value="NZ_CP036501.1"/>
</dbReference>
<evidence type="ECO:0000256" key="4">
    <source>
        <dbReference type="ARBA" id="ARBA00022692"/>
    </source>
</evidence>
<protein>
    <recommendedName>
        <fullName evidence="7">Flagellar biosynthesis protein FlhA</fullName>
    </recommendedName>
</protein>
<feature type="transmembrane region" description="Helical" evidence="7">
    <location>
        <begin position="115"/>
        <end position="138"/>
    </location>
</feature>
<dbReference type="PANTHER" id="PTHR30161:SF1">
    <property type="entry name" value="FLAGELLAR BIOSYNTHESIS PROTEIN FLHA-RELATED"/>
    <property type="match status" value="1"/>
</dbReference>
<dbReference type="InterPro" id="IPR006301">
    <property type="entry name" value="FlhA"/>
</dbReference>
<evidence type="ECO:0000256" key="1">
    <source>
        <dbReference type="ARBA" id="ARBA00004651"/>
    </source>
</evidence>
<evidence type="ECO:0000256" key="6">
    <source>
        <dbReference type="ARBA" id="ARBA00023136"/>
    </source>
</evidence>
<feature type="transmembrane region" description="Helical" evidence="7">
    <location>
        <begin position="44"/>
        <end position="63"/>
    </location>
</feature>
<evidence type="ECO:0000256" key="2">
    <source>
        <dbReference type="ARBA" id="ARBA00008835"/>
    </source>
</evidence>
<keyword evidence="7" id="KW-0813">Transport</keyword>
<organism evidence="8 9">
    <name type="scientific">Candidatus Paraluminiphilus aquimaris</name>
    <dbReference type="NCBI Taxonomy" id="2518994"/>
    <lineage>
        <taxon>Bacteria</taxon>
        <taxon>Pseudomonadati</taxon>
        <taxon>Pseudomonadota</taxon>
        <taxon>Gammaproteobacteria</taxon>
        <taxon>Cellvibrionales</taxon>
        <taxon>Halieaceae</taxon>
        <taxon>Candidatus Paraluminiphilus</taxon>
    </lineage>
</organism>
<gene>
    <name evidence="7 8" type="primary">flhA</name>
    <name evidence="8" type="ORF">E0F26_03235</name>
</gene>
<dbReference type="Pfam" id="PF00771">
    <property type="entry name" value="FHIPEP"/>
    <property type="match status" value="1"/>
</dbReference>
<reference evidence="8 9" key="1">
    <citation type="submission" date="2019-02" db="EMBL/GenBank/DDBJ databases">
        <title>Halieaceae_genomes.</title>
        <authorList>
            <person name="Li S.-H."/>
        </authorList>
    </citation>
    <scope>NUCLEOTIDE SEQUENCE [LARGE SCALE GENOMIC DNA]</scope>
    <source>
        <strain evidence="8 9">JH123</strain>
    </source>
</reference>
<accession>A0ABY6Q6D2</accession>
<evidence type="ECO:0000256" key="5">
    <source>
        <dbReference type="ARBA" id="ARBA00022989"/>
    </source>
</evidence>
<dbReference type="InterPro" id="IPR042196">
    <property type="entry name" value="FHIPEP_4"/>
</dbReference>
<dbReference type="InterPro" id="IPR001712">
    <property type="entry name" value="T3SS_FHIPEP"/>
</dbReference>
<keyword evidence="6 7" id="KW-0472">Membrane</keyword>
<dbReference type="Gene3D" id="3.40.50.12790">
    <property type="entry name" value="FHIPEP family, domain 4"/>
    <property type="match status" value="1"/>
</dbReference>